<comment type="caution">
    <text evidence="2">The sequence shown here is derived from an EMBL/GenBank/DDBJ whole genome shotgun (WGS) entry which is preliminary data.</text>
</comment>
<keyword evidence="1" id="KW-0732">Signal</keyword>
<dbReference type="RefSeq" id="WP_139446509.1">
    <property type="nucleotide sequence ID" value="NZ_SMDR01000001.1"/>
</dbReference>
<gene>
    <name evidence="2" type="ORF">E1B00_05710</name>
</gene>
<name>A0A5C4RWF6_9GAMM</name>
<reference evidence="2 3" key="1">
    <citation type="submission" date="2019-03" db="EMBL/GenBank/DDBJ databases">
        <title>Arenimonas daejeonensis sp. nov., isolated from compost.</title>
        <authorList>
            <person name="Jeon C.O."/>
        </authorList>
    </citation>
    <scope>NUCLEOTIDE SEQUENCE [LARGE SCALE GENOMIC DNA]</scope>
    <source>
        <strain evidence="2 3">R29</strain>
    </source>
</reference>
<accession>A0A5C4RWF6</accession>
<dbReference type="AlphaFoldDB" id="A0A5C4RWF6"/>
<evidence type="ECO:0000313" key="3">
    <source>
        <dbReference type="Proteomes" id="UP000305760"/>
    </source>
</evidence>
<dbReference type="OrthoDB" id="5988510at2"/>
<dbReference type="Proteomes" id="UP000305760">
    <property type="component" value="Unassembled WGS sequence"/>
</dbReference>
<keyword evidence="3" id="KW-1185">Reference proteome</keyword>
<feature type="signal peptide" evidence="1">
    <location>
        <begin position="1"/>
        <end position="19"/>
    </location>
</feature>
<organism evidence="2 3">
    <name type="scientific">Arenimonas terrae</name>
    <dbReference type="NCBI Taxonomy" id="2546226"/>
    <lineage>
        <taxon>Bacteria</taxon>
        <taxon>Pseudomonadati</taxon>
        <taxon>Pseudomonadota</taxon>
        <taxon>Gammaproteobacteria</taxon>
        <taxon>Lysobacterales</taxon>
        <taxon>Lysobacteraceae</taxon>
        <taxon>Arenimonas</taxon>
    </lineage>
</organism>
<evidence type="ECO:0000256" key="1">
    <source>
        <dbReference type="SAM" id="SignalP"/>
    </source>
</evidence>
<proteinExistence type="predicted"/>
<sequence length="106" mass="11068">MKRLALTLLLGLSAFAVHAQTPAPAEEATPAVAAEDVTVITPAETARLDNGCVRETGTRLKRRDQRGCTGSPGQSYSRADIDATGAVDTADAIRKLSPRATVGRGH</sequence>
<dbReference type="EMBL" id="SMDR01000001">
    <property type="protein sequence ID" value="TNJ35252.1"/>
    <property type="molecule type" value="Genomic_DNA"/>
</dbReference>
<evidence type="ECO:0000313" key="2">
    <source>
        <dbReference type="EMBL" id="TNJ35252.1"/>
    </source>
</evidence>
<protein>
    <submittedName>
        <fullName evidence="2">Uncharacterized protein</fullName>
    </submittedName>
</protein>
<feature type="chain" id="PRO_5022990090" evidence="1">
    <location>
        <begin position="20"/>
        <end position="106"/>
    </location>
</feature>